<gene>
    <name evidence="13" type="ORF">AUR64_01230</name>
</gene>
<dbReference type="InterPro" id="IPR001915">
    <property type="entry name" value="Peptidase_M48"/>
</dbReference>
<dbReference type="Proteomes" id="UP000054387">
    <property type="component" value="Unassembled WGS sequence"/>
</dbReference>
<dbReference type="AlphaFoldDB" id="A0A0W1R3F4"/>
<dbReference type="OrthoDB" id="28389at2157"/>
<dbReference type="EMBL" id="LOPU01000037">
    <property type="protein sequence ID" value="KTG07886.1"/>
    <property type="molecule type" value="Genomic_DNA"/>
</dbReference>
<evidence type="ECO:0000256" key="1">
    <source>
        <dbReference type="ARBA" id="ARBA00022475"/>
    </source>
</evidence>
<dbReference type="GO" id="GO:0046872">
    <property type="term" value="F:metal ion binding"/>
    <property type="evidence" value="ECO:0007669"/>
    <property type="project" value="UniProtKB-KW"/>
</dbReference>
<keyword evidence="9 11" id="KW-0472">Membrane</keyword>
<dbReference type="Gene3D" id="3.30.2010.10">
    <property type="entry name" value="Metalloproteases ('zincins'), catalytic domain"/>
    <property type="match status" value="1"/>
</dbReference>
<evidence type="ECO:0000256" key="3">
    <source>
        <dbReference type="ARBA" id="ARBA00022692"/>
    </source>
</evidence>
<dbReference type="InterPro" id="IPR050083">
    <property type="entry name" value="HtpX_protease"/>
</dbReference>
<evidence type="ECO:0000256" key="11">
    <source>
        <dbReference type="SAM" id="Phobius"/>
    </source>
</evidence>
<feature type="transmembrane region" description="Helical" evidence="11">
    <location>
        <begin position="9"/>
        <end position="32"/>
    </location>
</feature>
<evidence type="ECO:0000313" key="13">
    <source>
        <dbReference type="EMBL" id="KTG07886.1"/>
    </source>
</evidence>
<comment type="caution">
    <text evidence="13">The sequence shown here is derived from an EMBL/GenBank/DDBJ whole genome shotgun (WGS) entry which is preliminary data.</text>
</comment>
<feature type="domain" description="Peptidase M48" evidence="12">
    <location>
        <begin position="78"/>
        <end position="279"/>
    </location>
</feature>
<accession>A0A0W1R3F4</accession>
<keyword evidence="3 11" id="KW-0812">Transmembrane</keyword>
<dbReference type="GO" id="GO:0004222">
    <property type="term" value="F:metalloendopeptidase activity"/>
    <property type="evidence" value="ECO:0007669"/>
    <property type="project" value="InterPro"/>
</dbReference>
<comment type="similarity">
    <text evidence="10">Belongs to the peptidase M48 family.</text>
</comment>
<keyword evidence="7 11" id="KW-1133">Transmembrane helix</keyword>
<dbReference type="CDD" id="cd07327">
    <property type="entry name" value="M48B_HtpX_like"/>
    <property type="match status" value="1"/>
</dbReference>
<proteinExistence type="inferred from homology"/>
<evidence type="ECO:0000256" key="5">
    <source>
        <dbReference type="ARBA" id="ARBA00022801"/>
    </source>
</evidence>
<dbReference type="PANTHER" id="PTHR43221:SF2">
    <property type="entry name" value="PROTEASE HTPX HOMOLOG"/>
    <property type="match status" value="1"/>
</dbReference>
<evidence type="ECO:0000256" key="10">
    <source>
        <dbReference type="RuleBase" id="RU003983"/>
    </source>
</evidence>
<reference evidence="13 14" key="1">
    <citation type="submission" date="2015-12" db="EMBL/GenBank/DDBJ databases">
        <title>Haloprofundus marisrubri gen. nov., sp. nov., an extremely halophilic archaeon isolated from the Discovery deep brine-seawater interface in the Red Sea.</title>
        <authorList>
            <person name="Zhang G."/>
            <person name="Stingl U."/>
            <person name="Rashid M."/>
        </authorList>
    </citation>
    <scope>NUCLEOTIDE SEQUENCE [LARGE SCALE GENOMIC DNA]</scope>
    <source>
        <strain evidence="13 14">SB9</strain>
    </source>
</reference>
<keyword evidence="5 10" id="KW-0378">Hydrolase</keyword>
<organism evidence="13 14">
    <name type="scientific">Haloprofundus marisrubri</name>
    <dbReference type="NCBI Taxonomy" id="1514971"/>
    <lineage>
        <taxon>Archaea</taxon>
        <taxon>Methanobacteriati</taxon>
        <taxon>Methanobacteriota</taxon>
        <taxon>Stenosarchaea group</taxon>
        <taxon>Halobacteria</taxon>
        <taxon>Halobacteriales</taxon>
        <taxon>Haloferacaceae</taxon>
        <taxon>Haloprofundus</taxon>
    </lineage>
</organism>
<evidence type="ECO:0000256" key="8">
    <source>
        <dbReference type="ARBA" id="ARBA00023049"/>
    </source>
</evidence>
<evidence type="ECO:0000259" key="12">
    <source>
        <dbReference type="Pfam" id="PF01435"/>
    </source>
</evidence>
<dbReference type="Pfam" id="PF01435">
    <property type="entry name" value="Peptidase_M48"/>
    <property type="match status" value="1"/>
</dbReference>
<evidence type="ECO:0000256" key="2">
    <source>
        <dbReference type="ARBA" id="ARBA00022670"/>
    </source>
</evidence>
<dbReference type="RefSeq" id="WP_058583314.1">
    <property type="nucleotide sequence ID" value="NZ_LOPU01000037.1"/>
</dbReference>
<keyword evidence="14" id="KW-1185">Reference proteome</keyword>
<keyword evidence="6 10" id="KW-0862">Zinc</keyword>
<feature type="transmembrane region" description="Helical" evidence="11">
    <location>
        <begin position="179"/>
        <end position="204"/>
    </location>
</feature>
<dbReference type="STRING" id="1514971.AUR64_01230"/>
<evidence type="ECO:0000256" key="9">
    <source>
        <dbReference type="ARBA" id="ARBA00023136"/>
    </source>
</evidence>
<comment type="cofactor">
    <cofactor evidence="10">
        <name>Zn(2+)</name>
        <dbReference type="ChEBI" id="CHEBI:29105"/>
    </cofactor>
    <text evidence="10">Binds 1 zinc ion per subunit.</text>
</comment>
<evidence type="ECO:0000256" key="4">
    <source>
        <dbReference type="ARBA" id="ARBA00022723"/>
    </source>
</evidence>
<evidence type="ECO:0000256" key="7">
    <source>
        <dbReference type="ARBA" id="ARBA00022989"/>
    </source>
</evidence>
<dbReference type="GO" id="GO:0006508">
    <property type="term" value="P:proteolysis"/>
    <property type="evidence" value="ECO:0007669"/>
    <property type="project" value="UniProtKB-KW"/>
</dbReference>
<keyword evidence="1" id="KW-1003">Cell membrane</keyword>
<dbReference type="PANTHER" id="PTHR43221">
    <property type="entry name" value="PROTEASE HTPX"/>
    <property type="match status" value="1"/>
</dbReference>
<keyword evidence="8 10" id="KW-0482">Metalloprotease</keyword>
<protein>
    <recommendedName>
        <fullName evidence="12">Peptidase M48 domain-containing protein</fullName>
    </recommendedName>
</protein>
<keyword evidence="4" id="KW-0479">Metal-binding</keyword>
<evidence type="ECO:0000313" key="14">
    <source>
        <dbReference type="Proteomes" id="UP000054387"/>
    </source>
</evidence>
<sequence>MALSRSRSLLLRTVATGGYVLFGYVAVAFVLYEFAGPFGLLLALPPLALLLALLVFGPSLTLSGVDAVRVDHDDRPTLLAAVDRLARQADVPTPAVAVVDDAEANAFTVGSGSGATLCVTTGLSDALSGDELEAVLAHELVHAVHWDSVVLSVVAFPLLSGRTMFDAAVDVGSQSLYGAVFGLVFVLPLSIAAMALSAPAVYLLTHTREFAADRGASVLTGNPAALASALRSLDGHEPQDEDLRTLGTASAFCIVPPVSGVLPWTHPPTEKRVERLRQRERETETS</sequence>
<evidence type="ECO:0000256" key="6">
    <source>
        <dbReference type="ARBA" id="ARBA00022833"/>
    </source>
</evidence>
<name>A0A0W1R3F4_9EURY</name>
<keyword evidence="2 10" id="KW-0645">Protease</keyword>
<feature type="transmembrane region" description="Helical" evidence="11">
    <location>
        <begin position="38"/>
        <end position="56"/>
    </location>
</feature>